<dbReference type="AlphaFoldDB" id="A0AAV7IL21"/>
<reference evidence="2 3" key="1">
    <citation type="journal article" date="2021" name="J. Hered.">
        <title>A chromosome-level genome assembly of the parasitoid wasp, Cotesia glomerata (Hymenoptera: Braconidae).</title>
        <authorList>
            <person name="Pinto B.J."/>
            <person name="Weis J.J."/>
            <person name="Gamble T."/>
            <person name="Ode P.J."/>
            <person name="Paul R."/>
            <person name="Zaspel J.M."/>
        </authorList>
    </citation>
    <scope>NUCLEOTIDE SEQUENCE [LARGE SCALE GENOMIC DNA]</scope>
    <source>
        <strain evidence="2">CgM1</strain>
    </source>
</reference>
<evidence type="ECO:0000256" key="1">
    <source>
        <dbReference type="SAM" id="MobiDB-lite"/>
    </source>
</evidence>
<evidence type="ECO:0000313" key="2">
    <source>
        <dbReference type="EMBL" id="KAH0553234.1"/>
    </source>
</evidence>
<dbReference type="EMBL" id="JAHXZJ010001142">
    <property type="protein sequence ID" value="KAH0553234.1"/>
    <property type="molecule type" value="Genomic_DNA"/>
</dbReference>
<organism evidence="2 3">
    <name type="scientific">Cotesia glomerata</name>
    <name type="common">Lepidopteran parasitic wasp</name>
    <name type="synonym">Apanteles glomeratus</name>
    <dbReference type="NCBI Taxonomy" id="32391"/>
    <lineage>
        <taxon>Eukaryota</taxon>
        <taxon>Metazoa</taxon>
        <taxon>Ecdysozoa</taxon>
        <taxon>Arthropoda</taxon>
        <taxon>Hexapoda</taxon>
        <taxon>Insecta</taxon>
        <taxon>Pterygota</taxon>
        <taxon>Neoptera</taxon>
        <taxon>Endopterygota</taxon>
        <taxon>Hymenoptera</taxon>
        <taxon>Apocrita</taxon>
        <taxon>Ichneumonoidea</taxon>
        <taxon>Braconidae</taxon>
        <taxon>Microgastrinae</taxon>
        <taxon>Cotesia</taxon>
    </lineage>
</organism>
<evidence type="ECO:0000313" key="3">
    <source>
        <dbReference type="Proteomes" id="UP000826195"/>
    </source>
</evidence>
<dbReference type="Proteomes" id="UP000826195">
    <property type="component" value="Unassembled WGS sequence"/>
</dbReference>
<sequence>MLCVDAESQCDILYVIKSRSKLRRQTSTARAHNLLEEPDNCARTTTTIMPVILDVTTEVVGGNNYYVNNNQAGQAIIKGVTTGVKRYQGNTGAEINLIRDSTLGTECKNRPIPKRTRDSKESHQKLKVISLGQVKLEIEGRTTIFDVVGDEFNLKEDGESSYRLLGRAQERGTFLAMRHEAPGKFIFWEMQSWLSTTVAHFGMYAYNTTDEEHILFTVPYLEVGKFEEKLNEATIHSVYEEGAKRRRRGRTSSMQNTFEIIPTEHLREEE</sequence>
<accession>A0AAV7IL21</accession>
<gene>
    <name evidence="2" type="ORF">KQX54_000783</name>
</gene>
<keyword evidence="3" id="KW-1185">Reference proteome</keyword>
<name>A0AAV7IL21_COTGL</name>
<comment type="caution">
    <text evidence="2">The sequence shown here is derived from an EMBL/GenBank/DDBJ whole genome shotgun (WGS) entry which is preliminary data.</text>
</comment>
<feature type="region of interest" description="Disordered" evidence="1">
    <location>
        <begin position="242"/>
        <end position="270"/>
    </location>
</feature>
<proteinExistence type="predicted"/>
<protein>
    <submittedName>
        <fullName evidence="2">Uncharacterized protein</fullName>
    </submittedName>
</protein>